<keyword evidence="5 9" id="KW-0697">Rotamase</keyword>
<dbReference type="GO" id="GO:0051301">
    <property type="term" value="P:cell division"/>
    <property type="evidence" value="ECO:0007669"/>
    <property type="project" value="UniProtKB-KW"/>
</dbReference>
<dbReference type="GO" id="GO:0003755">
    <property type="term" value="F:peptidyl-prolyl cis-trans isomerase activity"/>
    <property type="evidence" value="ECO:0007669"/>
    <property type="project" value="UniProtKB-UniRule"/>
</dbReference>
<dbReference type="EC" id="5.2.1.8" evidence="3 9"/>
<dbReference type="NCBIfam" id="TIGR00115">
    <property type="entry name" value="tig"/>
    <property type="match status" value="1"/>
</dbReference>
<comment type="domain">
    <text evidence="9">Consists of 3 domains; the N-terminus binds the ribosome, the middle domain has PPIase activity, while the C-terminus has intrinsic chaperone activity on its own.</text>
</comment>
<dbReference type="PANTHER" id="PTHR30560">
    <property type="entry name" value="TRIGGER FACTOR CHAPERONE AND PEPTIDYL-PROLYL CIS/TRANS ISOMERASE"/>
    <property type="match status" value="1"/>
</dbReference>
<sequence>MLNVIKENLPKSKIKLSVTLPPEIMRGYFAKVYEKLAPSVNIKGFRPGKAPKHLTIMEIGENRFNSEIIDMALSESYGQVLKQEKLIPVAPPKVEIKKMVDLTADNAEIIYEAELDVLPEVKLGDYKKIKIKKAEESKLKVTKDELDQVFSHLQRQHAEFKGVERAAKEGDRVEMDFEGTERSVVLENLTSKNYPVVLGSKVLIPEFEKKVEGMKAGDEKEFDIELGKGSSPENISLKKKVHFKVKMNLVQEVILPKLDDELATKFGQKNLDDLKKVVEADVLNQKKRAERQNKENEVIEALLKITEVEVPDSLVEQETQRMVDQLKTRTEGMGLPFDKYLESMGKSEEDLKKDMSEQAAKTVKVGLTLGEIGKQEKIDLSKEDSGLKVIEKLVDYATK</sequence>
<evidence type="ECO:0000256" key="2">
    <source>
        <dbReference type="ARBA" id="ARBA00005464"/>
    </source>
</evidence>
<dbReference type="PANTHER" id="PTHR30560:SF3">
    <property type="entry name" value="TRIGGER FACTOR-LIKE PROTEIN TIG, CHLOROPLASTIC"/>
    <property type="match status" value="1"/>
</dbReference>
<keyword evidence="6 9" id="KW-0143">Chaperone</keyword>
<dbReference type="InterPro" id="IPR046357">
    <property type="entry name" value="PPIase_dom_sf"/>
</dbReference>
<dbReference type="GO" id="GO:0051083">
    <property type="term" value="P:'de novo' cotranslational protein folding"/>
    <property type="evidence" value="ECO:0007669"/>
    <property type="project" value="TreeGrafter"/>
</dbReference>
<comment type="catalytic activity">
    <reaction evidence="1 9">
        <text>[protein]-peptidylproline (omega=180) = [protein]-peptidylproline (omega=0)</text>
        <dbReference type="Rhea" id="RHEA:16237"/>
        <dbReference type="Rhea" id="RHEA-COMP:10747"/>
        <dbReference type="Rhea" id="RHEA-COMP:10748"/>
        <dbReference type="ChEBI" id="CHEBI:83833"/>
        <dbReference type="ChEBI" id="CHEBI:83834"/>
        <dbReference type="EC" id="5.2.1.8"/>
    </reaction>
</comment>
<comment type="similarity">
    <text evidence="2 9">Belongs to the FKBP-type PPIase family. Tig subfamily.</text>
</comment>
<proteinExistence type="inferred from homology"/>
<dbReference type="Proteomes" id="UP000035648">
    <property type="component" value="Chromosome"/>
</dbReference>
<keyword evidence="7 9" id="KW-0413">Isomerase</keyword>
<dbReference type="SUPFAM" id="SSF54534">
    <property type="entry name" value="FKBP-like"/>
    <property type="match status" value="1"/>
</dbReference>
<evidence type="ECO:0000259" key="10">
    <source>
        <dbReference type="Pfam" id="PF00254"/>
    </source>
</evidence>
<dbReference type="InterPro" id="IPR027304">
    <property type="entry name" value="Trigger_fact/SurA_dom_sf"/>
</dbReference>
<dbReference type="HAMAP" id="MF_00303">
    <property type="entry name" value="Trigger_factor_Tig"/>
    <property type="match status" value="1"/>
</dbReference>
<dbReference type="Gene3D" id="3.10.50.40">
    <property type="match status" value="1"/>
</dbReference>
<organism evidence="13 14">
    <name type="scientific">Berkelbacteria bacterium GW2011_GWE1_39_12</name>
    <dbReference type="NCBI Taxonomy" id="1618337"/>
    <lineage>
        <taxon>Bacteria</taxon>
        <taxon>Candidatus Berkelbacteria</taxon>
    </lineage>
</organism>
<reference evidence="13 14" key="1">
    <citation type="journal article" date="2015" name="Nature">
        <title>rRNA introns, odd ribosomes, and small enigmatic genomes across a large radiation of phyla.</title>
        <authorList>
            <person name="Brown C.T."/>
            <person name="Hug L.A."/>
            <person name="Thomas B.C."/>
            <person name="Sharon I."/>
            <person name="Castelle C.J."/>
            <person name="Singh A."/>
            <person name="Wilkins M.J."/>
            <person name="Williams K.H."/>
            <person name="Banfield J.F."/>
        </authorList>
    </citation>
    <scope>NUCLEOTIDE SEQUENCE [LARGE SCALE GENOMIC DNA]</scope>
</reference>
<evidence type="ECO:0000256" key="8">
    <source>
        <dbReference type="ARBA" id="ARBA00029986"/>
    </source>
</evidence>
<dbReference type="GO" id="GO:0005737">
    <property type="term" value="C:cytoplasm"/>
    <property type="evidence" value="ECO:0007669"/>
    <property type="project" value="UniProtKB-SubCell"/>
</dbReference>
<evidence type="ECO:0000259" key="12">
    <source>
        <dbReference type="Pfam" id="PF05698"/>
    </source>
</evidence>
<dbReference type="EMBL" id="CP011213">
    <property type="protein sequence ID" value="AKM81973.1"/>
    <property type="molecule type" value="Genomic_DNA"/>
</dbReference>
<keyword evidence="9" id="KW-0131">Cell cycle</keyword>
<dbReference type="AlphaFoldDB" id="A0A0G4B3H8"/>
<evidence type="ECO:0000256" key="6">
    <source>
        <dbReference type="ARBA" id="ARBA00023186"/>
    </source>
</evidence>
<feature type="domain" description="PPIase FKBP-type" evidence="10">
    <location>
        <begin position="165"/>
        <end position="247"/>
    </location>
</feature>
<dbReference type="PATRIC" id="fig|1618337.4.peg.159"/>
<dbReference type="InterPro" id="IPR005215">
    <property type="entry name" value="Trig_fac"/>
</dbReference>
<evidence type="ECO:0000313" key="13">
    <source>
        <dbReference type="EMBL" id="AKM81973.1"/>
    </source>
</evidence>
<evidence type="ECO:0000256" key="7">
    <source>
        <dbReference type="ARBA" id="ARBA00023235"/>
    </source>
</evidence>
<dbReference type="InterPro" id="IPR037041">
    <property type="entry name" value="Trigger_fac_C_sf"/>
</dbReference>
<dbReference type="STRING" id="1618337.UT28_C0001G0162"/>
<evidence type="ECO:0000256" key="1">
    <source>
        <dbReference type="ARBA" id="ARBA00000971"/>
    </source>
</evidence>
<protein>
    <recommendedName>
        <fullName evidence="4 9">Trigger factor</fullName>
        <shortName evidence="9">TF</shortName>
        <ecNumber evidence="3 9">5.2.1.8</ecNumber>
    </recommendedName>
    <alternativeName>
        <fullName evidence="8 9">PPIase</fullName>
    </alternativeName>
</protein>
<dbReference type="GO" id="GO:0043335">
    <property type="term" value="P:protein unfolding"/>
    <property type="evidence" value="ECO:0007669"/>
    <property type="project" value="TreeGrafter"/>
</dbReference>
<evidence type="ECO:0000256" key="9">
    <source>
        <dbReference type="HAMAP-Rule" id="MF_00303"/>
    </source>
</evidence>
<dbReference type="SUPFAM" id="SSF102735">
    <property type="entry name" value="Trigger factor ribosome-binding domain"/>
    <property type="match status" value="1"/>
</dbReference>
<feature type="domain" description="Trigger factor ribosome-binding bacterial" evidence="11">
    <location>
        <begin position="4"/>
        <end position="150"/>
    </location>
</feature>
<dbReference type="PIRSF" id="PIRSF003095">
    <property type="entry name" value="Trigger_factor"/>
    <property type="match status" value="1"/>
</dbReference>
<dbReference type="InterPro" id="IPR008881">
    <property type="entry name" value="Trigger_fac_ribosome-bd_bac"/>
</dbReference>
<dbReference type="InterPro" id="IPR008880">
    <property type="entry name" value="Trigger_fac_C"/>
</dbReference>
<dbReference type="Pfam" id="PF05697">
    <property type="entry name" value="Trigger_N"/>
    <property type="match status" value="1"/>
</dbReference>
<keyword evidence="9" id="KW-0963">Cytoplasm</keyword>
<dbReference type="GO" id="GO:0015031">
    <property type="term" value="P:protein transport"/>
    <property type="evidence" value="ECO:0007669"/>
    <property type="project" value="UniProtKB-UniRule"/>
</dbReference>
<dbReference type="GO" id="GO:0044183">
    <property type="term" value="F:protein folding chaperone"/>
    <property type="evidence" value="ECO:0007669"/>
    <property type="project" value="TreeGrafter"/>
</dbReference>
<dbReference type="InterPro" id="IPR036611">
    <property type="entry name" value="Trigger_fac_ribosome-bd_sf"/>
</dbReference>
<name>A0A0G4B3H8_9BACT</name>
<accession>A0A0G4B3H8</accession>
<dbReference type="InterPro" id="IPR001179">
    <property type="entry name" value="PPIase_FKBP_dom"/>
</dbReference>
<dbReference type="Gene3D" id="1.10.3120.10">
    <property type="entry name" value="Trigger factor, C-terminal domain"/>
    <property type="match status" value="1"/>
</dbReference>
<dbReference type="SUPFAM" id="SSF109998">
    <property type="entry name" value="Triger factor/SurA peptide-binding domain-like"/>
    <property type="match status" value="1"/>
</dbReference>
<evidence type="ECO:0000259" key="11">
    <source>
        <dbReference type="Pfam" id="PF05697"/>
    </source>
</evidence>
<dbReference type="KEGG" id="bbgw:UT28_C0001G0162"/>
<evidence type="ECO:0000256" key="3">
    <source>
        <dbReference type="ARBA" id="ARBA00013194"/>
    </source>
</evidence>
<comment type="function">
    <text evidence="9">Involved in protein export. Acts as a chaperone by maintaining the newly synthesized protein in an open conformation. Functions as a peptidyl-prolyl cis-trans isomerase.</text>
</comment>
<evidence type="ECO:0000313" key="14">
    <source>
        <dbReference type="Proteomes" id="UP000035648"/>
    </source>
</evidence>
<dbReference type="GO" id="GO:0043022">
    <property type="term" value="F:ribosome binding"/>
    <property type="evidence" value="ECO:0007669"/>
    <property type="project" value="TreeGrafter"/>
</dbReference>
<comment type="subcellular location">
    <subcellularLocation>
        <location evidence="9">Cytoplasm</location>
    </subcellularLocation>
    <text evidence="9">About half TF is bound to the ribosome near the polypeptide exit tunnel while the other half is free in the cytoplasm.</text>
</comment>
<evidence type="ECO:0000256" key="4">
    <source>
        <dbReference type="ARBA" id="ARBA00016902"/>
    </source>
</evidence>
<keyword evidence="9" id="KW-0132">Cell division</keyword>
<dbReference type="Gene3D" id="3.30.70.1050">
    <property type="entry name" value="Trigger factor ribosome-binding domain"/>
    <property type="match status" value="1"/>
</dbReference>
<feature type="domain" description="Trigger factor C-terminal" evidence="12">
    <location>
        <begin position="271"/>
        <end position="384"/>
    </location>
</feature>
<dbReference type="Pfam" id="PF05698">
    <property type="entry name" value="Trigger_C"/>
    <property type="match status" value="1"/>
</dbReference>
<gene>
    <name evidence="9" type="primary">tig</name>
    <name evidence="13" type="ORF">UT28_C0001G0162</name>
</gene>
<evidence type="ECO:0000256" key="5">
    <source>
        <dbReference type="ARBA" id="ARBA00023110"/>
    </source>
</evidence>
<dbReference type="Pfam" id="PF00254">
    <property type="entry name" value="FKBP_C"/>
    <property type="match status" value="1"/>
</dbReference>